<proteinExistence type="predicted"/>
<evidence type="ECO:0000259" key="4">
    <source>
        <dbReference type="PROSITE" id="PS50893"/>
    </source>
</evidence>
<sequence>MLLQADNITFSYSTRTVLHDVSFSIRKGEIVSLLGPNGCGKTTLLKLLLGLHHPKEGGAVRFEGKKLSSINRKTLARSIAYVPQFHRASFAYRVIDVVLMGRMPHKPFFARFSRDDLRMAREALEKLSILHLEDRPYTEISGGERQLALIARAMTQGAHTFIFDEPANGLDYGNQIRLLEELVNLSSEGYTFIKSTHFPDHALWVADRVLMMKEGNIIANGSSDETITRENLYSLYGREVDIHSLKENFRVCVPSRLGAASNTH</sequence>
<dbReference type="STRING" id="338966.Ppro_1463"/>
<gene>
    <name evidence="5" type="ordered locus">Ppro_1463</name>
</gene>
<dbReference type="PANTHER" id="PTHR42734">
    <property type="entry name" value="METAL TRANSPORT SYSTEM ATP-BINDING PROTEIN TM_0124-RELATED"/>
    <property type="match status" value="1"/>
</dbReference>
<dbReference type="eggNOG" id="COG1120">
    <property type="taxonomic scope" value="Bacteria"/>
</dbReference>
<dbReference type="HOGENOM" id="CLU_000604_1_11_7"/>
<evidence type="ECO:0000256" key="2">
    <source>
        <dbReference type="ARBA" id="ARBA00022741"/>
    </source>
</evidence>
<name>A1AP09_PELPD</name>
<dbReference type="InterPro" id="IPR050153">
    <property type="entry name" value="Metal_Ion_Import_ABC"/>
</dbReference>
<dbReference type="Pfam" id="PF00005">
    <property type="entry name" value="ABC_tran"/>
    <property type="match status" value="1"/>
</dbReference>
<dbReference type="GO" id="GO:0016887">
    <property type="term" value="F:ATP hydrolysis activity"/>
    <property type="evidence" value="ECO:0007669"/>
    <property type="project" value="InterPro"/>
</dbReference>
<dbReference type="InterPro" id="IPR027417">
    <property type="entry name" value="P-loop_NTPase"/>
</dbReference>
<evidence type="ECO:0000313" key="6">
    <source>
        <dbReference type="Proteomes" id="UP000006732"/>
    </source>
</evidence>
<accession>A1AP09</accession>
<dbReference type="PROSITE" id="PS00211">
    <property type="entry name" value="ABC_TRANSPORTER_1"/>
    <property type="match status" value="1"/>
</dbReference>
<dbReference type="InterPro" id="IPR017871">
    <property type="entry name" value="ABC_transporter-like_CS"/>
</dbReference>
<dbReference type="CDD" id="cd03214">
    <property type="entry name" value="ABC_Iron-Siderophores_B12_Hemin"/>
    <property type="match status" value="1"/>
</dbReference>
<dbReference type="GO" id="GO:0005524">
    <property type="term" value="F:ATP binding"/>
    <property type="evidence" value="ECO:0007669"/>
    <property type="project" value="UniProtKB-KW"/>
</dbReference>
<dbReference type="Gene3D" id="3.40.50.300">
    <property type="entry name" value="P-loop containing nucleotide triphosphate hydrolases"/>
    <property type="match status" value="1"/>
</dbReference>
<dbReference type="EMBL" id="CP000482">
    <property type="protein sequence ID" value="ABK99079.1"/>
    <property type="molecule type" value="Genomic_DNA"/>
</dbReference>
<dbReference type="PANTHER" id="PTHR42734:SF19">
    <property type="entry name" value="IRON COMPOUNDS ABC TRANSPORTER, ATP-BINDING PROTEIN"/>
    <property type="match status" value="1"/>
</dbReference>
<keyword evidence="2" id="KW-0547">Nucleotide-binding</keyword>
<evidence type="ECO:0000313" key="5">
    <source>
        <dbReference type="EMBL" id="ABK99079.1"/>
    </source>
</evidence>
<dbReference type="PROSITE" id="PS50893">
    <property type="entry name" value="ABC_TRANSPORTER_2"/>
    <property type="match status" value="1"/>
</dbReference>
<keyword evidence="3" id="KW-0067">ATP-binding</keyword>
<dbReference type="SMART" id="SM00382">
    <property type="entry name" value="AAA"/>
    <property type="match status" value="1"/>
</dbReference>
<dbReference type="KEGG" id="ppd:Ppro_1463"/>
<keyword evidence="1" id="KW-0813">Transport</keyword>
<dbReference type="RefSeq" id="WP_011735372.1">
    <property type="nucleotide sequence ID" value="NC_008609.1"/>
</dbReference>
<organism evidence="5 6">
    <name type="scientific">Pelobacter propionicus (strain DSM 2379 / NBRC 103807 / OttBd1)</name>
    <dbReference type="NCBI Taxonomy" id="338966"/>
    <lineage>
        <taxon>Bacteria</taxon>
        <taxon>Pseudomonadati</taxon>
        <taxon>Thermodesulfobacteriota</taxon>
        <taxon>Desulfuromonadia</taxon>
        <taxon>Desulfuromonadales</taxon>
        <taxon>Desulfuromonadaceae</taxon>
        <taxon>Pelobacter</taxon>
    </lineage>
</organism>
<keyword evidence="6" id="KW-1185">Reference proteome</keyword>
<dbReference type="SUPFAM" id="SSF52540">
    <property type="entry name" value="P-loop containing nucleoside triphosphate hydrolases"/>
    <property type="match status" value="1"/>
</dbReference>
<dbReference type="AlphaFoldDB" id="A1AP09"/>
<dbReference type="FunFam" id="3.40.50.300:FF:000134">
    <property type="entry name" value="Iron-enterobactin ABC transporter ATP-binding protein"/>
    <property type="match status" value="1"/>
</dbReference>
<evidence type="ECO:0000256" key="3">
    <source>
        <dbReference type="ARBA" id="ARBA00022840"/>
    </source>
</evidence>
<reference evidence="5 6" key="1">
    <citation type="submission" date="2006-10" db="EMBL/GenBank/DDBJ databases">
        <title>Complete sequence of chromosome of Pelobacter propionicus DSM 2379.</title>
        <authorList>
            <consortium name="US DOE Joint Genome Institute"/>
            <person name="Copeland A."/>
            <person name="Lucas S."/>
            <person name="Lapidus A."/>
            <person name="Barry K."/>
            <person name="Detter J.C."/>
            <person name="Glavina del Rio T."/>
            <person name="Hammon N."/>
            <person name="Israni S."/>
            <person name="Dalin E."/>
            <person name="Tice H."/>
            <person name="Pitluck S."/>
            <person name="Saunders E."/>
            <person name="Brettin T."/>
            <person name="Bruce D."/>
            <person name="Han C."/>
            <person name="Tapia R."/>
            <person name="Schmutz J."/>
            <person name="Larimer F."/>
            <person name="Land M."/>
            <person name="Hauser L."/>
            <person name="Kyrpides N."/>
            <person name="Kim E."/>
            <person name="Lovley D."/>
            <person name="Richardson P."/>
        </authorList>
    </citation>
    <scope>NUCLEOTIDE SEQUENCE [LARGE SCALE GENOMIC DNA]</scope>
    <source>
        <strain evidence="6">DSM 2379 / NBRC 103807 / OttBd1</strain>
    </source>
</reference>
<dbReference type="InterPro" id="IPR003593">
    <property type="entry name" value="AAA+_ATPase"/>
</dbReference>
<dbReference type="InterPro" id="IPR003439">
    <property type="entry name" value="ABC_transporter-like_ATP-bd"/>
</dbReference>
<evidence type="ECO:0000256" key="1">
    <source>
        <dbReference type="ARBA" id="ARBA00022448"/>
    </source>
</evidence>
<dbReference type="Proteomes" id="UP000006732">
    <property type="component" value="Chromosome"/>
</dbReference>
<protein>
    <submittedName>
        <fullName evidence="5">ABC transporter related protein</fullName>
    </submittedName>
</protein>
<feature type="domain" description="ABC transporter" evidence="4">
    <location>
        <begin position="3"/>
        <end position="239"/>
    </location>
</feature>